<dbReference type="Proteomes" id="UP000700596">
    <property type="component" value="Unassembled WGS sequence"/>
</dbReference>
<organism evidence="3 4">
    <name type="scientific">Dendryphion nanum</name>
    <dbReference type="NCBI Taxonomy" id="256645"/>
    <lineage>
        <taxon>Eukaryota</taxon>
        <taxon>Fungi</taxon>
        <taxon>Dikarya</taxon>
        <taxon>Ascomycota</taxon>
        <taxon>Pezizomycotina</taxon>
        <taxon>Dothideomycetes</taxon>
        <taxon>Pleosporomycetidae</taxon>
        <taxon>Pleosporales</taxon>
        <taxon>Torulaceae</taxon>
        <taxon>Dendryphion</taxon>
    </lineage>
</organism>
<accession>A0A9P9IEH6</accession>
<dbReference type="InterPro" id="IPR007685">
    <property type="entry name" value="RelA_SpoT"/>
</dbReference>
<keyword evidence="1" id="KW-0040">ANK repeat</keyword>
<dbReference type="PROSITE" id="PS50088">
    <property type="entry name" value="ANK_REPEAT"/>
    <property type="match status" value="1"/>
</dbReference>
<comment type="caution">
    <text evidence="3">The sequence shown here is derived from an EMBL/GenBank/DDBJ whole genome shotgun (WGS) entry which is preliminary data.</text>
</comment>
<dbReference type="OrthoDB" id="3799847at2759"/>
<dbReference type="PROSITE" id="PS50297">
    <property type="entry name" value="ANK_REP_REGION"/>
    <property type="match status" value="1"/>
</dbReference>
<dbReference type="PANTHER" id="PTHR41773:SF1">
    <property type="entry name" value="RELA_SPOT DOMAIN-CONTAINING PROTEIN"/>
    <property type="match status" value="1"/>
</dbReference>
<dbReference type="GO" id="GO:0015969">
    <property type="term" value="P:guanosine tetraphosphate metabolic process"/>
    <property type="evidence" value="ECO:0007669"/>
    <property type="project" value="InterPro"/>
</dbReference>
<evidence type="ECO:0000313" key="4">
    <source>
        <dbReference type="Proteomes" id="UP000700596"/>
    </source>
</evidence>
<feature type="repeat" description="ANK" evidence="1">
    <location>
        <begin position="724"/>
        <end position="756"/>
    </location>
</feature>
<sequence>MTDNLLSHSTRLNPERDYNFNEQRQANEVIGHGEELGTQDQAVQKAKAFATALSTLKSAMDALDALGLPTVHSDQNMTVDTQDLLTKCNDVKEDLKDLSVRLDQHVHARLANAQNVSTLKQIPDNPIHAFLREYDEEETSWRSLTEYVGKQCEENLKTLGVPVRCSWRLKERDSLQKKVENKEKKREEGKYANLKAIKKEPWDIAGIRICLYFPKNMDKVEDFIFRHHAFKTNPQNPAQEIPGDISIATESNSIQTDVNPILIPQSYCKIFDERSYKPNDQNNRPYSERMGFYHARHYQVVIQDEKLLKIHKGWKGKQVEIQVRSVVMDAWAEVRHDLDYKKLLGKYPEEAELRVLDSIKGNISTGEILLDHLHSLIETRTNWNQSEFDFDNEQNFQKGIIRTLQVRHRQLLERYYKGKEFFLSSGLGALMQAMGYKTPQHLVAALEDIVDLEEAERLEHESIRFGFALYDIHCTHWDEKISFEVGHRTLSTMEAWIAQHYLGHEAPKDMAVNAVLISDLGNHLVLAKTISEQEVTREHLERAFSIVWHLKAYRWKRNPLLLVLSFLEHYRRAPEIGDVGKSMVHIMCTIVRSAIRFRNYGEDIECDSYCDTSTAWKICNKKSWHSGRYRASTIIGCSTDDLVSAALCRTITSSHATEDFIGFCLEAVGVDLNCVVQEPIPRDTIQNLTENIPILHLTIRKAPVGSISKLLTQPKLVIDVSGRYGLTALHYAVWAEKPSIVQELLNKGEIRDVINKVAMGNDLPRYLERISTNPSVSSIKNYIHFMSRAMFTTAFDLALLLGNQDMIDAIEKTCEQIKTTPLTCFPRGERKA</sequence>
<dbReference type="AlphaFoldDB" id="A0A9P9IEH6"/>
<dbReference type="Gene3D" id="1.25.40.20">
    <property type="entry name" value="Ankyrin repeat-containing domain"/>
    <property type="match status" value="1"/>
</dbReference>
<dbReference type="SMART" id="SM00954">
    <property type="entry name" value="RelA_SpoT"/>
    <property type="match status" value="1"/>
</dbReference>
<reference evidence="3" key="1">
    <citation type="journal article" date="2021" name="Nat. Commun.">
        <title>Genetic determinants of endophytism in the Arabidopsis root mycobiome.</title>
        <authorList>
            <person name="Mesny F."/>
            <person name="Miyauchi S."/>
            <person name="Thiergart T."/>
            <person name="Pickel B."/>
            <person name="Atanasova L."/>
            <person name="Karlsson M."/>
            <person name="Huettel B."/>
            <person name="Barry K.W."/>
            <person name="Haridas S."/>
            <person name="Chen C."/>
            <person name="Bauer D."/>
            <person name="Andreopoulos W."/>
            <person name="Pangilinan J."/>
            <person name="LaButti K."/>
            <person name="Riley R."/>
            <person name="Lipzen A."/>
            <person name="Clum A."/>
            <person name="Drula E."/>
            <person name="Henrissat B."/>
            <person name="Kohler A."/>
            <person name="Grigoriev I.V."/>
            <person name="Martin F.M."/>
            <person name="Hacquard S."/>
        </authorList>
    </citation>
    <scope>NUCLEOTIDE SEQUENCE</scope>
    <source>
        <strain evidence="3">MPI-CAGE-CH-0243</strain>
    </source>
</reference>
<feature type="domain" description="RelA/SpoT" evidence="2">
    <location>
        <begin position="167"/>
        <end position="346"/>
    </location>
</feature>
<dbReference type="Pfam" id="PF04607">
    <property type="entry name" value="RelA_SpoT"/>
    <property type="match status" value="1"/>
</dbReference>
<evidence type="ECO:0000259" key="2">
    <source>
        <dbReference type="SMART" id="SM00954"/>
    </source>
</evidence>
<evidence type="ECO:0000256" key="1">
    <source>
        <dbReference type="PROSITE-ProRule" id="PRU00023"/>
    </source>
</evidence>
<dbReference type="SUPFAM" id="SSF81301">
    <property type="entry name" value="Nucleotidyltransferase"/>
    <property type="match status" value="1"/>
</dbReference>
<protein>
    <recommendedName>
        <fullName evidence="2">RelA/SpoT domain-containing protein</fullName>
    </recommendedName>
</protein>
<dbReference type="SUPFAM" id="SSF48403">
    <property type="entry name" value="Ankyrin repeat"/>
    <property type="match status" value="1"/>
</dbReference>
<name>A0A9P9IEH6_9PLEO</name>
<dbReference type="PANTHER" id="PTHR41773">
    <property type="entry name" value="GTP PYROPHOSPHATASE-RELATED"/>
    <property type="match status" value="1"/>
</dbReference>
<dbReference type="InterPro" id="IPR002110">
    <property type="entry name" value="Ankyrin_rpt"/>
</dbReference>
<evidence type="ECO:0000313" key="3">
    <source>
        <dbReference type="EMBL" id="KAH7116882.1"/>
    </source>
</evidence>
<proteinExistence type="predicted"/>
<dbReference type="InterPro" id="IPR043519">
    <property type="entry name" value="NT_sf"/>
</dbReference>
<keyword evidence="4" id="KW-1185">Reference proteome</keyword>
<gene>
    <name evidence="3" type="ORF">B0J11DRAFT_509903</name>
</gene>
<dbReference type="InterPro" id="IPR036770">
    <property type="entry name" value="Ankyrin_rpt-contain_sf"/>
</dbReference>
<dbReference type="Gene3D" id="3.30.460.10">
    <property type="entry name" value="Beta Polymerase, domain 2"/>
    <property type="match status" value="1"/>
</dbReference>
<dbReference type="EMBL" id="JAGMWT010000014">
    <property type="protein sequence ID" value="KAH7116882.1"/>
    <property type="molecule type" value="Genomic_DNA"/>
</dbReference>